<comment type="caution">
    <text evidence="2">The sequence shown here is derived from an EMBL/GenBank/DDBJ whole genome shotgun (WGS) entry which is preliminary data.</text>
</comment>
<feature type="transmembrane region" description="Helical" evidence="1">
    <location>
        <begin position="94"/>
        <end position="114"/>
    </location>
</feature>
<feature type="transmembrane region" description="Helical" evidence="1">
    <location>
        <begin position="368"/>
        <end position="388"/>
    </location>
</feature>
<dbReference type="RefSeq" id="WP_377171467.1">
    <property type="nucleotide sequence ID" value="NZ_JBHSMQ010000013.1"/>
</dbReference>
<feature type="transmembrane region" description="Helical" evidence="1">
    <location>
        <begin position="63"/>
        <end position="82"/>
    </location>
</feature>
<keyword evidence="3" id="KW-1185">Reference proteome</keyword>
<keyword evidence="1" id="KW-0812">Transmembrane</keyword>
<feature type="transmembrane region" description="Helical" evidence="1">
    <location>
        <begin position="187"/>
        <end position="205"/>
    </location>
</feature>
<reference evidence="3" key="1">
    <citation type="journal article" date="2019" name="Int. J. Syst. Evol. Microbiol.">
        <title>The Global Catalogue of Microorganisms (GCM) 10K type strain sequencing project: providing services to taxonomists for standard genome sequencing and annotation.</title>
        <authorList>
            <consortium name="The Broad Institute Genomics Platform"/>
            <consortium name="The Broad Institute Genome Sequencing Center for Infectious Disease"/>
            <person name="Wu L."/>
            <person name="Ma J."/>
        </authorList>
    </citation>
    <scope>NUCLEOTIDE SEQUENCE [LARGE SCALE GENOMIC DNA]</scope>
    <source>
        <strain evidence="3">CGMCC 4.1469</strain>
    </source>
</reference>
<dbReference type="InterPro" id="IPR010266">
    <property type="entry name" value="NnrS"/>
</dbReference>
<feature type="transmembrane region" description="Helical" evidence="1">
    <location>
        <begin position="307"/>
        <end position="327"/>
    </location>
</feature>
<evidence type="ECO:0000313" key="3">
    <source>
        <dbReference type="Proteomes" id="UP001596052"/>
    </source>
</evidence>
<accession>A0ABW0KW44</accession>
<keyword evidence="1" id="KW-0472">Membrane</keyword>
<feature type="transmembrane region" description="Helical" evidence="1">
    <location>
        <begin position="248"/>
        <end position="269"/>
    </location>
</feature>
<evidence type="ECO:0000313" key="2">
    <source>
        <dbReference type="EMBL" id="MFC5457783.1"/>
    </source>
</evidence>
<dbReference type="Proteomes" id="UP001596052">
    <property type="component" value="Unassembled WGS sequence"/>
</dbReference>
<feature type="transmembrane region" description="Helical" evidence="1">
    <location>
        <begin position="153"/>
        <end position="175"/>
    </location>
</feature>
<feature type="transmembrane region" description="Helical" evidence="1">
    <location>
        <begin position="281"/>
        <end position="301"/>
    </location>
</feature>
<name>A0ABW0KW44_9BACT</name>
<gene>
    <name evidence="2" type="ORF">ACFQDI_23140</name>
</gene>
<feature type="transmembrane region" description="Helical" evidence="1">
    <location>
        <begin position="120"/>
        <end position="141"/>
    </location>
</feature>
<feature type="transmembrane region" description="Helical" evidence="1">
    <location>
        <begin position="32"/>
        <end position="51"/>
    </location>
</feature>
<protein>
    <submittedName>
        <fullName evidence="2">NnrS family protein</fullName>
    </submittedName>
</protein>
<evidence type="ECO:0000256" key="1">
    <source>
        <dbReference type="SAM" id="Phobius"/>
    </source>
</evidence>
<dbReference type="EMBL" id="JBHSMQ010000013">
    <property type="protein sequence ID" value="MFC5457783.1"/>
    <property type="molecule type" value="Genomic_DNA"/>
</dbReference>
<keyword evidence="1" id="KW-1133">Transmembrane helix</keyword>
<feature type="transmembrane region" description="Helical" evidence="1">
    <location>
        <begin position="342"/>
        <end position="362"/>
    </location>
</feature>
<dbReference type="Pfam" id="PF05940">
    <property type="entry name" value="NnrS"/>
    <property type="match status" value="1"/>
</dbReference>
<proteinExistence type="predicted"/>
<organism evidence="2 3">
    <name type="scientific">Prosthecobacter fluviatilis</name>
    <dbReference type="NCBI Taxonomy" id="445931"/>
    <lineage>
        <taxon>Bacteria</taxon>
        <taxon>Pseudomonadati</taxon>
        <taxon>Verrucomicrobiota</taxon>
        <taxon>Verrucomicrobiia</taxon>
        <taxon>Verrucomicrobiales</taxon>
        <taxon>Verrucomicrobiaceae</taxon>
        <taxon>Prosthecobacter</taxon>
    </lineage>
</organism>
<sequence>MSQFPACKHKKHRATGPRRDGLHWLASEPYRVFFFSGALWSIIGVALWPLYYAQQLGFYPGLVHARIMIEAFGAAFVVGFLGTAGPRMATAPKLTPLELVGLLVLHQACGISHLTLHMAWGDACFIALLGSLLLCLVVRVVKFRKEAPPPQLLLALTGLICGITGASLLLSNATLVNLQLLRLANLLLYQGLLLPPVLGIGAFVFPRMLGGDFGDPKTAAQRRAKLMLALTAAVLVVLSFFIEAHGWVIFGYALRAGIAAGYLLVEVSWKTSQSGSLTTGLFWSLALGSLGLVLAGPFYAQHVSVEHLLYIGGFGMLMLIVGSRVLFGHSGDLDGFFVKSKWVRFLVFLSVLAAITRATPAWVPSTTVSHHIYAALTWALLALFWLLWHCRRFVKRDEE</sequence>
<feature type="transmembrane region" description="Helical" evidence="1">
    <location>
        <begin position="226"/>
        <end position="242"/>
    </location>
</feature>